<proteinExistence type="predicted"/>
<keyword evidence="1" id="KW-0472">Membrane</keyword>
<accession>A0A6J4HJ22</accession>
<organism evidence="3">
    <name type="scientific">uncultured Armatimonadetes bacterium</name>
    <dbReference type="NCBI Taxonomy" id="157466"/>
    <lineage>
        <taxon>Bacteria</taxon>
        <taxon>Bacillati</taxon>
        <taxon>Armatimonadota</taxon>
        <taxon>environmental samples</taxon>
    </lineage>
</organism>
<keyword evidence="1" id="KW-0812">Transmembrane</keyword>
<feature type="transmembrane region" description="Helical" evidence="1">
    <location>
        <begin position="228"/>
        <end position="251"/>
    </location>
</feature>
<name>A0A6J4HJ22_9BACT</name>
<dbReference type="InterPro" id="IPR046642">
    <property type="entry name" value="DUF6754"/>
</dbReference>
<feature type="transmembrane region" description="Helical" evidence="1">
    <location>
        <begin position="6"/>
        <end position="26"/>
    </location>
</feature>
<keyword evidence="1" id="KW-1133">Transmembrane helix</keyword>
<reference evidence="3" key="1">
    <citation type="submission" date="2020-02" db="EMBL/GenBank/DDBJ databases">
        <authorList>
            <person name="Meier V. D."/>
        </authorList>
    </citation>
    <scope>NUCLEOTIDE SEQUENCE</scope>
    <source>
        <strain evidence="3">AVDCRST_MAG63</strain>
    </source>
</reference>
<evidence type="ECO:0000313" key="3">
    <source>
        <dbReference type="EMBL" id="CAA9226216.1"/>
    </source>
</evidence>
<feature type="domain" description="DUF6754" evidence="2">
    <location>
        <begin position="8"/>
        <end position="245"/>
    </location>
</feature>
<dbReference type="EMBL" id="CADCTO010000097">
    <property type="protein sequence ID" value="CAA9226216.1"/>
    <property type="molecule type" value="Genomic_DNA"/>
</dbReference>
<dbReference type="AlphaFoldDB" id="A0A6J4HJ22"/>
<sequence length="271" mass="28953">MEHATWPARIVLALFSIIIIGAVLSAQRGRKLFIRRIPGLTAIDEAVGRATEMGRPMLLSVGLGSIDIITLQALAILSSIVQTAARYGNRVLLPVADSAILPVAEDAVREAYTAGGRPDAFHPEDVMFLSDRQFAYAAGVAGLINREQVASMFLFGTFYAEALIMAENGNRVGAIQVAGTPSTTQIPFFIAACDYVIIGDEFYAATAYLTKQPTLLGSLVGQDIVKGILIACIVLGALLLTFGSPVLYNFFQDRDLPLLGYLRQAIEAGGS</sequence>
<evidence type="ECO:0000259" key="2">
    <source>
        <dbReference type="Pfam" id="PF20539"/>
    </source>
</evidence>
<gene>
    <name evidence="3" type="ORF">AVDCRST_MAG63-767</name>
</gene>
<protein>
    <recommendedName>
        <fullName evidence="2">DUF6754 domain-containing protein</fullName>
    </recommendedName>
</protein>
<evidence type="ECO:0000256" key="1">
    <source>
        <dbReference type="SAM" id="Phobius"/>
    </source>
</evidence>
<dbReference type="Pfam" id="PF20539">
    <property type="entry name" value="DUF6754"/>
    <property type="match status" value="1"/>
</dbReference>